<feature type="domain" description="HTH LytTR-type" evidence="1">
    <location>
        <begin position="72"/>
        <end position="174"/>
    </location>
</feature>
<reference evidence="2 3" key="1">
    <citation type="submission" date="2020-03" db="EMBL/GenBank/DDBJ databases">
        <title>Soil Listeria distribution.</title>
        <authorList>
            <person name="Liao J."/>
            <person name="Wiedmann M."/>
        </authorList>
    </citation>
    <scope>NUCLEOTIDE SEQUENCE [LARGE SCALE GENOMIC DNA]</scope>
    <source>
        <strain evidence="2 3">FSL L7-1515</strain>
    </source>
</reference>
<dbReference type="EMBL" id="JAASUB010000002">
    <property type="protein sequence ID" value="MBC1508767.1"/>
    <property type="molecule type" value="Genomic_DNA"/>
</dbReference>
<accession>A0ABR6SSW3</accession>
<evidence type="ECO:0000313" key="3">
    <source>
        <dbReference type="Proteomes" id="UP000587800"/>
    </source>
</evidence>
<gene>
    <name evidence="2" type="ORF">HCJ59_02435</name>
</gene>
<dbReference type="PANTHER" id="PTHR37299:SF4">
    <property type="entry name" value="TRANSCRIPTIONAL REGULATOR"/>
    <property type="match status" value="1"/>
</dbReference>
<dbReference type="PANTHER" id="PTHR37299">
    <property type="entry name" value="TRANSCRIPTIONAL REGULATOR-RELATED"/>
    <property type="match status" value="1"/>
</dbReference>
<organism evidence="2 3">
    <name type="scientific">Listeria immobilis</name>
    <dbReference type="NCBI Taxonomy" id="2713502"/>
    <lineage>
        <taxon>Bacteria</taxon>
        <taxon>Bacillati</taxon>
        <taxon>Bacillota</taxon>
        <taxon>Bacilli</taxon>
        <taxon>Bacillales</taxon>
        <taxon>Listeriaceae</taxon>
        <taxon>Listeria</taxon>
    </lineage>
</organism>
<comment type="caution">
    <text evidence="2">The sequence shown here is derived from an EMBL/GenBank/DDBJ whole genome shotgun (WGS) entry which is preliminary data.</text>
</comment>
<dbReference type="Proteomes" id="UP000587800">
    <property type="component" value="Unassembled WGS sequence"/>
</dbReference>
<dbReference type="Pfam" id="PF04397">
    <property type="entry name" value="LytTR"/>
    <property type="match status" value="1"/>
</dbReference>
<proteinExistence type="predicted"/>
<dbReference type="InterPro" id="IPR046947">
    <property type="entry name" value="LytR-like"/>
</dbReference>
<sequence length="175" mass="20697">MKYNSPSAEKSSIKHKLVKWAHVPVDLHINNDTTKKRNATFLFNNYSEEDVIRFLEEYIVSSVGNNFYGIQLKGIRQGELTKVLFSDIYYFEAIQSRLYAYTQESAYLIKCKLYEIEDFNPIFIRINKSTVINILFVGKVRPLINSKLQIELLDGQDLEVNRKYRKNFLNYLEEY</sequence>
<name>A0ABR6SSW3_9LIST</name>
<dbReference type="PROSITE" id="PS50930">
    <property type="entry name" value="HTH_LYTTR"/>
    <property type="match status" value="1"/>
</dbReference>
<dbReference type="InterPro" id="IPR007492">
    <property type="entry name" value="LytTR_DNA-bd_dom"/>
</dbReference>
<dbReference type="SMART" id="SM00850">
    <property type="entry name" value="LytTR"/>
    <property type="match status" value="1"/>
</dbReference>
<dbReference type="RefSeq" id="WP_185395464.1">
    <property type="nucleotide sequence ID" value="NZ_JAASTU010000034.1"/>
</dbReference>
<keyword evidence="3" id="KW-1185">Reference proteome</keyword>
<protein>
    <submittedName>
        <fullName evidence="2">LytTR family transcriptional regulator</fullName>
    </submittedName>
</protein>
<evidence type="ECO:0000259" key="1">
    <source>
        <dbReference type="PROSITE" id="PS50930"/>
    </source>
</evidence>
<evidence type="ECO:0000313" key="2">
    <source>
        <dbReference type="EMBL" id="MBC1508767.1"/>
    </source>
</evidence>
<dbReference type="Gene3D" id="2.40.50.1020">
    <property type="entry name" value="LytTr DNA-binding domain"/>
    <property type="match status" value="1"/>
</dbReference>